<evidence type="ECO:0000256" key="7">
    <source>
        <dbReference type="ARBA" id="ARBA00043224"/>
    </source>
</evidence>
<dbReference type="NCBIfam" id="NF008623">
    <property type="entry name" value="PRK11609.1"/>
    <property type="match status" value="1"/>
</dbReference>
<proteinExistence type="inferred from homology"/>
<dbReference type="GO" id="GO:0019363">
    <property type="term" value="P:pyridine nucleotide biosynthetic process"/>
    <property type="evidence" value="ECO:0007669"/>
    <property type="project" value="UniProtKB-KW"/>
</dbReference>
<dbReference type="FunFam" id="3.40.50.850:FF:000006">
    <property type="entry name" value="Bifunctional pyrazinamidase/nicotinamidase"/>
    <property type="match status" value="1"/>
</dbReference>
<dbReference type="InterPro" id="IPR000868">
    <property type="entry name" value="Isochorismatase-like_dom"/>
</dbReference>
<evidence type="ECO:0000256" key="5">
    <source>
        <dbReference type="ARBA" id="ARBA00037900"/>
    </source>
</evidence>
<dbReference type="Pfam" id="PF00857">
    <property type="entry name" value="Isochorismatase"/>
    <property type="match status" value="1"/>
</dbReference>
<feature type="domain" description="Isochorismatase-like" evidence="8">
    <location>
        <begin position="4"/>
        <end position="190"/>
    </location>
</feature>
<comment type="pathway">
    <text evidence="5">Cofactor biosynthesis; nicotinate biosynthesis; nicotinate from nicotinamide: step 1/1.</text>
</comment>
<dbReference type="SUPFAM" id="SSF52499">
    <property type="entry name" value="Isochorismatase-like hydrolases"/>
    <property type="match status" value="1"/>
</dbReference>
<dbReference type="InterPro" id="IPR052347">
    <property type="entry name" value="Isochorismatase_Nicotinamidase"/>
</dbReference>
<keyword evidence="3" id="KW-0479">Metal-binding</keyword>
<dbReference type="GO" id="GO:0008936">
    <property type="term" value="F:nicotinamidase activity"/>
    <property type="evidence" value="ECO:0007669"/>
    <property type="project" value="UniProtKB-EC"/>
</dbReference>
<evidence type="ECO:0000256" key="4">
    <source>
        <dbReference type="ARBA" id="ARBA00022801"/>
    </source>
</evidence>
<name>H5S9H3_9ZZZZ</name>
<accession>H5S9H3</accession>
<dbReference type="EMBL" id="AP011640">
    <property type="protein sequence ID" value="BAL52809.1"/>
    <property type="molecule type" value="Genomic_DNA"/>
</dbReference>
<evidence type="ECO:0000313" key="9">
    <source>
        <dbReference type="EMBL" id="BAL52809.1"/>
    </source>
</evidence>
<reference evidence="9" key="2">
    <citation type="journal article" date="2012" name="PLoS ONE">
        <title>A Deeply Branching Thermophilic Bacterium with an Ancient Acetyl-CoA Pathway Dominates a Subsurface Ecosystem.</title>
        <authorList>
            <person name="Takami H."/>
            <person name="Noguchi H."/>
            <person name="Takaki Y."/>
            <person name="Uchiyama I."/>
            <person name="Toyoda A."/>
            <person name="Nishi S."/>
            <person name="Chee G.-J."/>
            <person name="Arai W."/>
            <person name="Nunoura T."/>
            <person name="Itoh T."/>
            <person name="Hattori M."/>
            <person name="Takai K."/>
        </authorList>
    </citation>
    <scope>NUCLEOTIDE SEQUENCE</scope>
</reference>
<evidence type="ECO:0000256" key="3">
    <source>
        <dbReference type="ARBA" id="ARBA00022723"/>
    </source>
</evidence>
<dbReference type="CDD" id="cd01011">
    <property type="entry name" value="nicotinamidase"/>
    <property type="match status" value="1"/>
</dbReference>
<dbReference type="EC" id="3.5.1.19" evidence="6"/>
<gene>
    <name evidence="9" type="ORF">HGMM_F03C06C14</name>
</gene>
<keyword evidence="2" id="KW-0662">Pyridine nucleotide biosynthesis</keyword>
<sequence>MQDTALLIVDVQNDFCPGGALPVPEGDQVVPVLNRVAQKVAQAGGLVFASRDWHPPATRHFAAYGGKWPIHCVQNTPGAQFHPDLKLPEGTMVISKGTSENDDGYSAFEGRTEQGKTLLEILRERGIRRLIVGGLATDYCVRASALDALKHGFEVIVLTDAVRGVDVQPGDSERALQEMQAAGATLTTSDAL</sequence>
<protein>
    <recommendedName>
        <fullName evidence="6">nicotinamidase</fullName>
        <ecNumber evidence="6">3.5.1.19</ecNumber>
    </recommendedName>
    <alternativeName>
        <fullName evidence="7">Nicotinamide deamidase</fullName>
    </alternativeName>
</protein>
<dbReference type="InterPro" id="IPR036380">
    <property type="entry name" value="Isochorismatase-like_sf"/>
</dbReference>
<evidence type="ECO:0000259" key="8">
    <source>
        <dbReference type="Pfam" id="PF00857"/>
    </source>
</evidence>
<evidence type="ECO:0000256" key="2">
    <source>
        <dbReference type="ARBA" id="ARBA00022642"/>
    </source>
</evidence>
<reference evidence="9" key="1">
    <citation type="journal article" date="2005" name="Environ. Microbiol.">
        <title>Genetic and functional properties of uncultivated thermophilic crenarchaeotes from a subsurface gold mine as revealed by analysis of genome fragments.</title>
        <authorList>
            <person name="Nunoura T."/>
            <person name="Hirayama H."/>
            <person name="Takami H."/>
            <person name="Oida H."/>
            <person name="Nishi S."/>
            <person name="Shimamura S."/>
            <person name="Suzuki Y."/>
            <person name="Inagaki F."/>
            <person name="Takai K."/>
            <person name="Nealson K.H."/>
            <person name="Horikoshi K."/>
        </authorList>
    </citation>
    <scope>NUCLEOTIDE SEQUENCE</scope>
</reference>
<evidence type="ECO:0000256" key="6">
    <source>
        <dbReference type="ARBA" id="ARBA00039017"/>
    </source>
</evidence>
<keyword evidence="4" id="KW-0378">Hydrolase</keyword>
<comment type="similarity">
    <text evidence="1">Belongs to the isochorismatase family.</text>
</comment>
<dbReference type="GO" id="GO:0046872">
    <property type="term" value="F:metal ion binding"/>
    <property type="evidence" value="ECO:0007669"/>
    <property type="project" value="UniProtKB-KW"/>
</dbReference>
<dbReference type="PANTHER" id="PTHR11080">
    <property type="entry name" value="PYRAZINAMIDASE/NICOTINAMIDASE"/>
    <property type="match status" value="1"/>
</dbReference>
<dbReference type="AlphaFoldDB" id="H5S9H3"/>
<dbReference type="Gene3D" id="3.40.50.850">
    <property type="entry name" value="Isochorismatase-like"/>
    <property type="match status" value="1"/>
</dbReference>
<dbReference type="PANTHER" id="PTHR11080:SF2">
    <property type="entry name" value="LD05707P"/>
    <property type="match status" value="1"/>
</dbReference>
<organism evidence="9">
    <name type="scientific">uncultured prokaryote</name>
    <dbReference type="NCBI Taxonomy" id="198431"/>
    <lineage>
        <taxon>unclassified sequences</taxon>
        <taxon>environmental samples</taxon>
    </lineage>
</organism>
<evidence type="ECO:0000256" key="1">
    <source>
        <dbReference type="ARBA" id="ARBA00006336"/>
    </source>
</evidence>